<evidence type="ECO:0000256" key="4">
    <source>
        <dbReference type="ARBA" id="ARBA00023136"/>
    </source>
</evidence>
<dbReference type="Pfam" id="PF00005">
    <property type="entry name" value="ABC_tran"/>
    <property type="match status" value="1"/>
</dbReference>
<keyword evidence="7" id="KW-0547">Nucleotide-binding</keyword>
<reference evidence="7 8" key="1">
    <citation type="submission" date="2020-05" db="EMBL/GenBank/DDBJ databases">
        <title>Ramlibacter rhizophilus sp. nov., isolated from rhizosphere soil of national flower Mugunghwa from South Korea.</title>
        <authorList>
            <person name="Zheng-Fei Y."/>
            <person name="Huan T."/>
        </authorList>
    </citation>
    <scope>NUCLEOTIDE SEQUENCE [LARGE SCALE GENOMIC DNA]</scope>
    <source>
        <strain evidence="7 8">H242</strain>
    </source>
</reference>
<evidence type="ECO:0000256" key="5">
    <source>
        <dbReference type="SAM" id="Phobius"/>
    </source>
</evidence>
<dbReference type="InterPro" id="IPR039421">
    <property type="entry name" value="Type_1_exporter"/>
</dbReference>
<accession>A0ABX6P156</accession>
<dbReference type="InterPro" id="IPR036640">
    <property type="entry name" value="ABC1_TM_sf"/>
</dbReference>
<evidence type="ECO:0000313" key="8">
    <source>
        <dbReference type="Proteomes" id="UP000500826"/>
    </source>
</evidence>
<organism evidence="7 8">
    <name type="scientific">Ramlibacter terrae</name>
    <dbReference type="NCBI Taxonomy" id="2732511"/>
    <lineage>
        <taxon>Bacteria</taxon>
        <taxon>Pseudomonadati</taxon>
        <taxon>Pseudomonadota</taxon>
        <taxon>Betaproteobacteria</taxon>
        <taxon>Burkholderiales</taxon>
        <taxon>Comamonadaceae</taxon>
        <taxon>Ramlibacter</taxon>
    </lineage>
</organism>
<dbReference type="SUPFAM" id="SSF52540">
    <property type="entry name" value="P-loop containing nucleoside triphosphate hydrolases"/>
    <property type="match status" value="1"/>
</dbReference>
<keyword evidence="4 5" id="KW-0472">Membrane</keyword>
<dbReference type="Proteomes" id="UP000500826">
    <property type="component" value="Chromosome"/>
</dbReference>
<dbReference type="SUPFAM" id="SSF90123">
    <property type="entry name" value="ABC transporter transmembrane region"/>
    <property type="match status" value="1"/>
</dbReference>
<protein>
    <submittedName>
        <fullName evidence="7">ATP-binding cassette domain-containing protein</fullName>
    </submittedName>
</protein>
<keyword evidence="2 5" id="KW-0812">Transmembrane</keyword>
<evidence type="ECO:0000256" key="3">
    <source>
        <dbReference type="ARBA" id="ARBA00022989"/>
    </source>
</evidence>
<proteinExistence type="predicted"/>
<dbReference type="GO" id="GO:0005524">
    <property type="term" value="F:ATP binding"/>
    <property type="evidence" value="ECO:0007669"/>
    <property type="project" value="UniProtKB-KW"/>
</dbReference>
<keyword evidence="7" id="KW-0067">ATP-binding</keyword>
<keyword evidence="8" id="KW-1185">Reference proteome</keyword>
<evidence type="ECO:0000256" key="2">
    <source>
        <dbReference type="ARBA" id="ARBA00022692"/>
    </source>
</evidence>
<gene>
    <name evidence="7" type="ORF">HK414_06765</name>
</gene>
<feature type="domain" description="ABC transporter" evidence="6">
    <location>
        <begin position="276"/>
        <end position="352"/>
    </location>
</feature>
<evidence type="ECO:0000313" key="7">
    <source>
        <dbReference type="EMBL" id="QJW83815.1"/>
    </source>
</evidence>
<dbReference type="PANTHER" id="PTHR24221">
    <property type="entry name" value="ATP-BINDING CASSETTE SUB-FAMILY B"/>
    <property type="match status" value="1"/>
</dbReference>
<evidence type="ECO:0000259" key="6">
    <source>
        <dbReference type="Pfam" id="PF00005"/>
    </source>
</evidence>
<reference evidence="7 8" key="2">
    <citation type="submission" date="2020-05" db="EMBL/GenBank/DDBJ databases">
        <authorList>
            <person name="Khan S.A."/>
            <person name="Jeon C.O."/>
            <person name="Chun B.H."/>
        </authorList>
    </citation>
    <scope>NUCLEOTIDE SEQUENCE [LARGE SCALE GENOMIC DNA]</scope>
    <source>
        <strain evidence="7 8">H242</strain>
    </source>
</reference>
<feature type="transmembrane region" description="Helical" evidence="5">
    <location>
        <begin position="205"/>
        <end position="229"/>
    </location>
</feature>
<comment type="subcellular location">
    <subcellularLocation>
        <location evidence="1">Cell membrane</location>
        <topology evidence="1">Multi-pass membrane protein</topology>
    </subcellularLocation>
</comment>
<feature type="transmembrane region" description="Helical" evidence="5">
    <location>
        <begin position="94"/>
        <end position="112"/>
    </location>
</feature>
<sequence length="362" mass="36957">MLAAGTGLAEQLRHLAGQRAAVGIEREALMAQAARQARLRIAVLRAVGAAEAGRRLHGLRELLRRLRGAPLRAAQDACLAVAGLGMIAWMVPALALPALAALLGTVLLALCLTRGDRAREARGLRNAQASASLLQALMAGLERLRALGADGRALRHWQAWHEGHAGAGGLVREGRISAIAAAMPALAVVAGGAALATGAAPWRAAALVVIAAAWLPACARLAAGVASVAGLRGLLRAARACWRIPVDVPAQLPAHAPALAAQGVRYCWPGSAAPTLHDVSCAIAAGEHVAITGPSGSGKSTLLRLLLGLDPPEAGTVRVDGAAPDGAGWAALRAATALVTQGERLDFSATLRAHWPASRNCR</sequence>
<name>A0ABX6P156_9BURK</name>
<dbReference type="Gene3D" id="3.40.50.300">
    <property type="entry name" value="P-loop containing nucleotide triphosphate hydrolases"/>
    <property type="match status" value="1"/>
</dbReference>
<feature type="transmembrane region" description="Helical" evidence="5">
    <location>
        <begin position="178"/>
        <end position="199"/>
    </location>
</feature>
<keyword evidence="3 5" id="KW-1133">Transmembrane helix</keyword>
<dbReference type="InterPro" id="IPR027417">
    <property type="entry name" value="P-loop_NTPase"/>
</dbReference>
<dbReference type="EMBL" id="CP053418">
    <property type="protein sequence ID" value="QJW83815.1"/>
    <property type="molecule type" value="Genomic_DNA"/>
</dbReference>
<dbReference type="InterPro" id="IPR003439">
    <property type="entry name" value="ABC_transporter-like_ATP-bd"/>
</dbReference>
<evidence type="ECO:0000256" key="1">
    <source>
        <dbReference type="ARBA" id="ARBA00004651"/>
    </source>
</evidence>
<dbReference type="PANTHER" id="PTHR24221:SF654">
    <property type="entry name" value="ATP-BINDING CASSETTE SUB-FAMILY B MEMBER 6"/>
    <property type="match status" value="1"/>
</dbReference>